<dbReference type="Proteomes" id="UP000627573">
    <property type="component" value="Unassembled WGS sequence"/>
</dbReference>
<evidence type="ECO:0000313" key="6">
    <source>
        <dbReference type="Proteomes" id="UP000627573"/>
    </source>
</evidence>
<dbReference type="EMBL" id="JAECSB010000064">
    <property type="protein sequence ID" value="MBH5144492.1"/>
    <property type="molecule type" value="Genomic_DNA"/>
</dbReference>
<dbReference type="PANTHER" id="PTHR43808">
    <property type="entry name" value="ACETYLORNITHINE DEACETYLASE"/>
    <property type="match status" value="1"/>
</dbReference>
<keyword evidence="6" id="KW-1185">Reference proteome</keyword>
<dbReference type="EMBL" id="CP124545">
    <property type="protein sequence ID" value="WMN02016.1"/>
    <property type="molecule type" value="Genomic_DNA"/>
</dbReference>
<dbReference type="SUPFAM" id="SSF53187">
    <property type="entry name" value="Zn-dependent exopeptidases"/>
    <property type="match status" value="1"/>
</dbReference>
<reference evidence="5" key="2">
    <citation type="submission" date="2023-08" db="EMBL/GenBank/DDBJ databases">
        <title>Isolation and Characterization of Rhodococcus erythropolis MGMM8.</title>
        <authorList>
            <person name="Diabankana R.G.C."/>
            <person name="Afordoanyi D.M."/>
            <person name="Validov S.Z."/>
        </authorList>
    </citation>
    <scope>NUCLEOTIDE SEQUENCE</scope>
    <source>
        <strain evidence="5">MGMM8</strain>
    </source>
</reference>
<evidence type="ECO:0000313" key="4">
    <source>
        <dbReference type="EMBL" id="MBH5144492.1"/>
    </source>
</evidence>
<protein>
    <submittedName>
        <fullName evidence="4">Peptidase dimerization domain-containing protein</fullName>
    </submittedName>
</protein>
<dbReference type="Gene3D" id="3.30.70.360">
    <property type="match status" value="1"/>
</dbReference>
<evidence type="ECO:0000313" key="5">
    <source>
        <dbReference type="EMBL" id="WMN02016.1"/>
    </source>
</evidence>
<dbReference type="RefSeq" id="WP_021342534.1">
    <property type="nucleotide sequence ID" value="NZ_CP124545.1"/>
</dbReference>
<gene>
    <name evidence="4" type="ORF">I3517_17975</name>
    <name evidence="5" type="ORF">QIE55_30135</name>
</gene>
<evidence type="ECO:0000256" key="1">
    <source>
        <dbReference type="ARBA" id="ARBA00022723"/>
    </source>
</evidence>
<dbReference type="GO" id="GO:0016787">
    <property type="term" value="F:hydrolase activity"/>
    <property type="evidence" value="ECO:0007669"/>
    <property type="project" value="UniProtKB-KW"/>
</dbReference>
<dbReference type="AlphaFoldDB" id="A0A1F2PVZ3"/>
<evidence type="ECO:0000259" key="3">
    <source>
        <dbReference type="Pfam" id="PF07687"/>
    </source>
</evidence>
<sequence>MTTARADALAGLGDERREWVERAYAHVDRARLRDLATSVVNIPSPTGDEAPLARHITAVLAASGIEAHTMDLDDRQANSWGRLRGDGSGPDLLLYAPIDTVTTGDPAEDLPWVGNELRADLTPHAQFDENYVIGLGASNPKGHAVCIVAAAEAIAAAGIPLRGDLVLGFGAGGMPTNARPGVGNPRHNTGQGVGCSFLLEQGVWADCALIAKPGWTVSWEEVGLAWFEITVHGLHTYVGSRHRLPYRNAITAAGEVVAKLEEWFPKYSAAHQDGLVAPQGIVANIRGGWERTASFTPEQVRLTVDLRLSPRTTPTAAKRELKAVVAEIAQSLDLQIDVEQVLAIPGEGSDPRMWLRRAAVDAWEAAEGEPHQDFFDASGATDANILRSRGIPTIRVGMPKVVDAPFEVDFAMGMNTVDLAAAERFTKYLIRVALDTVTRSLEEVGID</sequence>
<dbReference type="InterPro" id="IPR036264">
    <property type="entry name" value="Bact_exopeptidase_dim_dom"/>
</dbReference>
<dbReference type="InterPro" id="IPR050072">
    <property type="entry name" value="Peptidase_M20A"/>
</dbReference>
<dbReference type="Pfam" id="PF07687">
    <property type="entry name" value="M20_dimer"/>
    <property type="match status" value="1"/>
</dbReference>
<name>A0A1F2PVZ3_RHOER</name>
<reference evidence="4 6" key="1">
    <citation type="submission" date="2020-12" db="EMBL/GenBank/DDBJ databases">
        <title>Draft genome sequence of furan degrading bacterial strain FUR100.</title>
        <authorList>
            <person name="Woiski C."/>
        </authorList>
    </citation>
    <scope>NUCLEOTIDE SEQUENCE [LARGE SCALE GENOMIC DNA]</scope>
    <source>
        <strain evidence="4 6">FUR100</strain>
    </source>
</reference>
<dbReference type="SUPFAM" id="SSF55031">
    <property type="entry name" value="Bacterial exopeptidase dimerisation domain"/>
    <property type="match status" value="1"/>
</dbReference>
<organism evidence="4 6">
    <name type="scientific">Rhodococcus erythropolis</name>
    <name type="common">Arthrobacter picolinophilus</name>
    <dbReference type="NCBI Taxonomy" id="1833"/>
    <lineage>
        <taxon>Bacteria</taxon>
        <taxon>Bacillati</taxon>
        <taxon>Actinomycetota</taxon>
        <taxon>Actinomycetes</taxon>
        <taxon>Mycobacteriales</taxon>
        <taxon>Nocardiaceae</taxon>
        <taxon>Rhodococcus</taxon>
        <taxon>Rhodococcus erythropolis group</taxon>
    </lineage>
</organism>
<keyword evidence="2" id="KW-0378">Hydrolase</keyword>
<keyword evidence="1" id="KW-0479">Metal-binding</keyword>
<evidence type="ECO:0000256" key="2">
    <source>
        <dbReference type="ARBA" id="ARBA00022801"/>
    </source>
</evidence>
<dbReference type="Gene3D" id="3.40.630.10">
    <property type="entry name" value="Zn peptidases"/>
    <property type="match status" value="1"/>
</dbReference>
<feature type="domain" description="Peptidase M20 dimerisation" evidence="3">
    <location>
        <begin position="221"/>
        <end position="329"/>
    </location>
</feature>
<dbReference type="Proteomes" id="UP001230933">
    <property type="component" value="Chromosome"/>
</dbReference>
<proteinExistence type="predicted"/>
<accession>A0A1F2PVZ3</accession>
<dbReference type="InterPro" id="IPR011650">
    <property type="entry name" value="Peptidase_M20_dimer"/>
</dbReference>